<dbReference type="InterPro" id="IPR050109">
    <property type="entry name" value="HTH-type_TetR-like_transc_reg"/>
</dbReference>
<evidence type="ECO:0000256" key="2">
    <source>
        <dbReference type="ARBA" id="ARBA00023125"/>
    </source>
</evidence>
<dbReference type="EMBL" id="BAAAPN010000024">
    <property type="protein sequence ID" value="GAA1750871.1"/>
    <property type="molecule type" value="Genomic_DNA"/>
</dbReference>
<evidence type="ECO:0000259" key="5">
    <source>
        <dbReference type="PROSITE" id="PS50977"/>
    </source>
</evidence>
<comment type="caution">
    <text evidence="6">The sequence shown here is derived from an EMBL/GenBank/DDBJ whole genome shotgun (WGS) entry which is preliminary data.</text>
</comment>
<keyword evidence="7" id="KW-1185">Reference proteome</keyword>
<evidence type="ECO:0000313" key="6">
    <source>
        <dbReference type="EMBL" id="GAA1750871.1"/>
    </source>
</evidence>
<dbReference type="RefSeq" id="WP_344062718.1">
    <property type="nucleotide sequence ID" value="NZ_BAAAPN010000024.1"/>
</dbReference>
<evidence type="ECO:0000313" key="7">
    <source>
        <dbReference type="Proteomes" id="UP001501475"/>
    </source>
</evidence>
<evidence type="ECO:0000256" key="3">
    <source>
        <dbReference type="ARBA" id="ARBA00023163"/>
    </source>
</evidence>
<dbReference type="PROSITE" id="PS50977">
    <property type="entry name" value="HTH_TETR_2"/>
    <property type="match status" value="1"/>
</dbReference>
<organism evidence="6 7">
    <name type="scientific">Nostocoides vanveenii</name>
    <dbReference type="NCBI Taxonomy" id="330835"/>
    <lineage>
        <taxon>Bacteria</taxon>
        <taxon>Bacillati</taxon>
        <taxon>Actinomycetota</taxon>
        <taxon>Actinomycetes</taxon>
        <taxon>Micrococcales</taxon>
        <taxon>Intrasporangiaceae</taxon>
        <taxon>Nostocoides</taxon>
    </lineage>
</organism>
<feature type="domain" description="HTH tetR-type" evidence="5">
    <location>
        <begin position="17"/>
        <end position="77"/>
    </location>
</feature>
<dbReference type="PANTHER" id="PTHR30055:SF234">
    <property type="entry name" value="HTH-TYPE TRANSCRIPTIONAL REGULATOR BETI"/>
    <property type="match status" value="1"/>
</dbReference>
<accession>A0ABP4WEJ2</accession>
<dbReference type="PRINTS" id="PR00455">
    <property type="entry name" value="HTHTETR"/>
</dbReference>
<dbReference type="Pfam" id="PF00440">
    <property type="entry name" value="TetR_N"/>
    <property type="match status" value="1"/>
</dbReference>
<keyword evidence="3" id="KW-0804">Transcription</keyword>
<dbReference type="InterPro" id="IPR001647">
    <property type="entry name" value="HTH_TetR"/>
</dbReference>
<keyword evidence="2 4" id="KW-0238">DNA-binding</keyword>
<feature type="DNA-binding region" description="H-T-H motif" evidence="4">
    <location>
        <begin position="40"/>
        <end position="59"/>
    </location>
</feature>
<dbReference type="PANTHER" id="PTHR30055">
    <property type="entry name" value="HTH-TYPE TRANSCRIPTIONAL REGULATOR RUTR"/>
    <property type="match status" value="1"/>
</dbReference>
<evidence type="ECO:0000256" key="1">
    <source>
        <dbReference type="ARBA" id="ARBA00023015"/>
    </source>
</evidence>
<name>A0ABP4WEJ2_9MICO</name>
<dbReference type="Proteomes" id="UP001501475">
    <property type="component" value="Unassembled WGS sequence"/>
</dbReference>
<gene>
    <name evidence="6" type="ORF">GCM10009810_09020</name>
</gene>
<dbReference type="SUPFAM" id="SSF46689">
    <property type="entry name" value="Homeodomain-like"/>
    <property type="match status" value="1"/>
</dbReference>
<dbReference type="Gene3D" id="1.10.357.10">
    <property type="entry name" value="Tetracycline Repressor, domain 2"/>
    <property type="match status" value="1"/>
</dbReference>
<keyword evidence="1" id="KW-0805">Transcription regulation</keyword>
<evidence type="ECO:0000256" key="4">
    <source>
        <dbReference type="PROSITE-ProRule" id="PRU00335"/>
    </source>
</evidence>
<reference evidence="7" key="1">
    <citation type="journal article" date="2019" name="Int. J. Syst. Evol. Microbiol.">
        <title>The Global Catalogue of Microorganisms (GCM) 10K type strain sequencing project: providing services to taxonomists for standard genome sequencing and annotation.</title>
        <authorList>
            <consortium name="The Broad Institute Genomics Platform"/>
            <consortium name="The Broad Institute Genome Sequencing Center for Infectious Disease"/>
            <person name="Wu L."/>
            <person name="Ma J."/>
        </authorList>
    </citation>
    <scope>NUCLEOTIDE SEQUENCE [LARGE SCALE GENOMIC DNA]</scope>
    <source>
        <strain evidence="7">JCM 15591</strain>
    </source>
</reference>
<proteinExistence type="predicted"/>
<protein>
    <submittedName>
        <fullName evidence="6">TetR family transcriptional regulator</fullName>
    </submittedName>
</protein>
<dbReference type="InterPro" id="IPR009057">
    <property type="entry name" value="Homeodomain-like_sf"/>
</dbReference>
<sequence>MLLRDCAIDNLRERKKAQTTTALVDSAYGLVAERGLGAVNADAVAARAGVSRRTFFNYFPSVEAALAHGIGEFLEDLKGRLNDRPADESVMESLELMLGGPADPAFLQRILQLGSVGAPDLQARAVLHGAVDAWLPWLIDHLRRRLPAGTDALYAVHLALAVTAGTQAAIHVWAERTDRALTPESCAEFQALLARNVHTLRTGFDAAAVV</sequence>